<sequence>MPKVPKTRRQPRRGPIRVAAPLSPPASQNINRTISNTSDTAAGSLPVSSAAQAIDHEDGEGARLLKQAETLATMSVEVNLRALSTLAYKLQDDVKRLVLRTSDDQNFRRENEERLTRIMYEVQTVKSFMAPLQGLPPATRADIDRLQQEMRETSTKWHKQIEDVEVKLDALSEGMKQPPKPVVTKAVGPEPITPDTTGKETRAMQRAKAELQPSIQKQQTSSRSSTPESRIQDAIDSTKRWNREHKTTKLRDGHFILSYFRKQKQRDAELAGILQRTLQRRVTNKVKSRFDPQSLEELSQHALWADIIDMATEVLVVNKLKTAQLLSRS</sequence>
<accession>A0A2H3G3V8</accession>
<proteinExistence type="predicted"/>
<feature type="compositionally biased region" description="Polar residues" evidence="1">
    <location>
        <begin position="213"/>
        <end position="229"/>
    </location>
</feature>
<dbReference type="EMBL" id="CAAKMV010000130">
    <property type="protein sequence ID" value="VIO57770.1"/>
    <property type="molecule type" value="Genomic_DNA"/>
</dbReference>
<feature type="compositionally biased region" description="Polar residues" evidence="1">
    <location>
        <begin position="25"/>
        <end position="43"/>
    </location>
</feature>
<feature type="compositionally biased region" description="Basic residues" evidence="1">
    <location>
        <begin position="1"/>
        <end position="15"/>
    </location>
</feature>
<dbReference type="EMBL" id="CAJPIJ010000019">
    <property type="protein sequence ID" value="CAG1963213.1"/>
    <property type="molecule type" value="Genomic_DNA"/>
</dbReference>
<gene>
    <name evidence="3" type="ORF">FUG_LOCUS257886</name>
    <name evidence="2" type="ORF">MDCFG202_LOCUS6584</name>
</gene>
<dbReference type="AlphaFoldDB" id="A0A2H3G3V8"/>
<evidence type="ECO:0000313" key="4">
    <source>
        <dbReference type="Proteomes" id="UP000746612"/>
    </source>
</evidence>
<reference evidence="2" key="2">
    <citation type="submission" date="2021-03" db="EMBL/GenBank/DDBJ databases">
        <authorList>
            <person name="Alouane T."/>
            <person name="Langin T."/>
            <person name="Bonhomme L."/>
        </authorList>
    </citation>
    <scope>NUCLEOTIDE SEQUENCE</scope>
    <source>
        <strain evidence="2">MDC_Fg202</strain>
    </source>
</reference>
<feature type="region of interest" description="Disordered" evidence="1">
    <location>
        <begin position="1"/>
        <end position="43"/>
    </location>
</feature>
<name>A0A2H3G3V8_GIBZA</name>
<feature type="region of interest" description="Disordered" evidence="1">
    <location>
        <begin position="172"/>
        <end position="239"/>
    </location>
</feature>
<dbReference type="OMA" id="HALWADI"/>
<organism evidence="2 4">
    <name type="scientific">Gibberella zeae</name>
    <name type="common">Wheat head blight fungus</name>
    <name type="synonym">Fusarium graminearum</name>
    <dbReference type="NCBI Taxonomy" id="5518"/>
    <lineage>
        <taxon>Eukaryota</taxon>
        <taxon>Fungi</taxon>
        <taxon>Dikarya</taxon>
        <taxon>Ascomycota</taxon>
        <taxon>Pezizomycotina</taxon>
        <taxon>Sordariomycetes</taxon>
        <taxon>Hypocreomycetidae</taxon>
        <taxon>Hypocreales</taxon>
        <taxon>Nectriaceae</taxon>
        <taxon>Fusarium</taxon>
    </lineage>
</organism>
<feature type="compositionally biased region" description="Basic and acidic residues" evidence="1">
    <location>
        <begin position="230"/>
        <end position="239"/>
    </location>
</feature>
<evidence type="ECO:0000256" key="1">
    <source>
        <dbReference type="SAM" id="MobiDB-lite"/>
    </source>
</evidence>
<protein>
    <submittedName>
        <fullName evidence="2">Uncharacterized protein</fullName>
    </submittedName>
</protein>
<evidence type="ECO:0000313" key="3">
    <source>
        <dbReference type="EMBL" id="VIO57770.1"/>
    </source>
</evidence>
<dbReference type="Proteomes" id="UP000746612">
    <property type="component" value="Unassembled WGS sequence"/>
</dbReference>
<reference evidence="3" key="1">
    <citation type="submission" date="2019-04" db="EMBL/GenBank/DDBJ databases">
        <authorList>
            <person name="Melise S."/>
            <person name="Noan J."/>
            <person name="Okalmin O."/>
        </authorList>
    </citation>
    <scope>NUCLEOTIDE SEQUENCE</scope>
    <source>
        <strain evidence="3">FN9</strain>
    </source>
</reference>
<evidence type="ECO:0000313" key="2">
    <source>
        <dbReference type="EMBL" id="CAG1963213.1"/>
    </source>
</evidence>
<feature type="compositionally biased region" description="Basic and acidic residues" evidence="1">
    <location>
        <begin position="197"/>
        <end position="209"/>
    </location>
</feature>